<dbReference type="InterPro" id="IPR027417">
    <property type="entry name" value="P-loop_NTPase"/>
</dbReference>
<dbReference type="Gene3D" id="3.40.50.300">
    <property type="entry name" value="P-loop containing nucleotide triphosphate hydrolases"/>
    <property type="match status" value="1"/>
</dbReference>
<organism evidence="3 4">
    <name type="scientific">Cyclonatronum proteinivorum</name>
    <dbReference type="NCBI Taxonomy" id="1457365"/>
    <lineage>
        <taxon>Bacteria</taxon>
        <taxon>Pseudomonadati</taxon>
        <taxon>Balneolota</taxon>
        <taxon>Balneolia</taxon>
        <taxon>Balneolales</taxon>
        <taxon>Cyclonatronaceae</taxon>
        <taxon>Cyclonatronum</taxon>
    </lineage>
</organism>
<keyword evidence="3" id="KW-0067">ATP-binding</keyword>
<dbReference type="Proteomes" id="UP000254808">
    <property type="component" value="Chromosome"/>
</dbReference>
<feature type="domain" description="Rad50/SbcC-type AAA" evidence="2">
    <location>
        <begin position="5"/>
        <end position="170"/>
    </location>
</feature>
<gene>
    <name evidence="3" type="ORF">CYPRO_0744</name>
</gene>
<dbReference type="AlphaFoldDB" id="A0A345UHS5"/>
<dbReference type="OrthoDB" id="9805802at2"/>
<dbReference type="RefSeq" id="WP_114983339.1">
    <property type="nucleotide sequence ID" value="NZ_CP027806.1"/>
</dbReference>
<feature type="domain" description="ATPase AAA-type core" evidence="1">
    <location>
        <begin position="249"/>
        <end position="333"/>
    </location>
</feature>
<evidence type="ECO:0000259" key="1">
    <source>
        <dbReference type="Pfam" id="PF13304"/>
    </source>
</evidence>
<dbReference type="SUPFAM" id="SSF52540">
    <property type="entry name" value="P-loop containing nucleoside triphosphate hydrolases"/>
    <property type="match status" value="1"/>
</dbReference>
<evidence type="ECO:0000259" key="2">
    <source>
        <dbReference type="Pfam" id="PF13476"/>
    </source>
</evidence>
<accession>A0A345UHS5</accession>
<dbReference type="GO" id="GO:0005524">
    <property type="term" value="F:ATP binding"/>
    <property type="evidence" value="ECO:0007669"/>
    <property type="project" value="UniProtKB-KW"/>
</dbReference>
<dbReference type="PANTHER" id="PTHR43581:SF2">
    <property type="entry name" value="EXCINUCLEASE ATPASE SUBUNIT"/>
    <property type="match status" value="1"/>
</dbReference>
<evidence type="ECO:0000313" key="4">
    <source>
        <dbReference type="Proteomes" id="UP000254808"/>
    </source>
</evidence>
<reference evidence="3 4" key="1">
    <citation type="submission" date="2018-03" db="EMBL/GenBank/DDBJ databases">
        <title>Phenotypic and genomic properties of Cyclonatronum proteinivorum gen. nov., sp. nov., a haloalkaliphilic bacteroidete from soda lakes possessing Na+-translocating rhodopsin.</title>
        <authorList>
            <person name="Toshchakov S.V."/>
            <person name="Korzhenkov A."/>
            <person name="Samarov N.I."/>
            <person name="Kublanov I.V."/>
            <person name="Muntyan M.S."/>
            <person name="Sorokin D.Y."/>
        </authorList>
    </citation>
    <scope>NUCLEOTIDE SEQUENCE [LARGE SCALE GENOMIC DNA]</scope>
    <source>
        <strain evidence="3 4">Omega</strain>
    </source>
</reference>
<protein>
    <submittedName>
        <fullName evidence="3">Putative ATP-binding protein involved in virulence</fullName>
    </submittedName>
</protein>
<keyword evidence="4" id="KW-1185">Reference proteome</keyword>
<name>A0A345UHS5_9BACT</name>
<dbReference type="GO" id="GO:0016887">
    <property type="term" value="F:ATP hydrolysis activity"/>
    <property type="evidence" value="ECO:0007669"/>
    <property type="project" value="InterPro"/>
</dbReference>
<dbReference type="Pfam" id="PF13476">
    <property type="entry name" value="AAA_23"/>
    <property type="match status" value="1"/>
</dbReference>
<dbReference type="Pfam" id="PF13304">
    <property type="entry name" value="AAA_21"/>
    <property type="match status" value="1"/>
</dbReference>
<dbReference type="GO" id="GO:0006302">
    <property type="term" value="P:double-strand break repair"/>
    <property type="evidence" value="ECO:0007669"/>
    <property type="project" value="InterPro"/>
</dbReference>
<dbReference type="EMBL" id="CP027806">
    <property type="protein sequence ID" value="AXJ00027.1"/>
    <property type="molecule type" value="Genomic_DNA"/>
</dbReference>
<dbReference type="PANTHER" id="PTHR43581">
    <property type="entry name" value="ATP/GTP PHOSPHATASE"/>
    <property type="match status" value="1"/>
</dbReference>
<sequence length="432" mass="49174">MRIDKVKIVNFKGFTDETFELNPRFTVFIGDNAKGKTTVLDALAICAGSFLRGIDVAKHEARGINKREVRVKTIEGQPRPQLPAEIECIGEVNGIYLEEGWKRTVDKLSQKTTTTYVNAKNIESLATEMLQESRKNGGVTFPVIAYHGTGRLWAEHEEKKAVYKKQGEGVALAYTRCLSPKSSSKEFLSWYKTYEDEIRKFGSPKEKSLLESFKKAIISMIPDDHWTDMSYSFKDEDLVGIFRKGDHPERLLFSQLSDGYRNLIGMVADIAYRCIKLNPHLGDDAVSHTPGLVLIDELDLHLHPNWQKRIVSDLKKVFKNIQFVATTHSPFIVQSLKADELINLDEVKGLDHDPDKYSVEEISENEMGVLNVKRSIHFSEMQMRAKEYFDLVKDKASPDEIAKAKRLLDSLRVKYSKDPAYVALLESELPKQ</sequence>
<evidence type="ECO:0000313" key="3">
    <source>
        <dbReference type="EMBL" id="AXJ00027.1"/>
    </source>
</evidence>
<dbReference type="KEGG" id="cprv:CYPRO_0744"/>
<keyword evidence="3" id="KW-0547">Nucleotide-binding</keyword>
<dbReference type="InterPro" id="IPR003959">
    <property type="entry name" value="ATPase_AAA_core"/>
</dbReference>
<dbReference type="InterPro" id="IPR051396">
    <property type="entry name" value="Bact_Antivir_Def_Nuclease"/>
</dbReference>
<dbReference type="InterPro" id="IPR038729">
    <property type="entry name" value="Rad50/SbcC_AAA"/>
</dbReference>
<proteinExistence type="predicted"/>